<reference evidence="4 5" key="1">
    <citation type="submission" date="2019-07" db="EMBL/GenBank/DDBJ databases">
        <title>Whole genome shotgun sequence of Sporosarcina luteola NBRC 105378.</title>
        <authorList>
            <person name="Hosoyama A."/>
            <person name="Uohara A."/>
            <person name="Ohji S."/>
            <person name="Ichikawa N."/>
        </authorList>
    </citation>
    <scope>NUCLEOTIDE SEQUENCE [LARGE SCALE GENOMIC DNA]</scope>
    <source>
        <strain evidence="4 5">NBRC 105378</strain>
    </source>
</reference>
<dbReference type="OrthoDB" id="2966877at2"/>
<dbReference type="InterPro" id="IPR053163">
    <property type="entry name" value="HTH-type_regulator_Rgg"/>
</dbReference>
<feature type="domain" description="HTH cro/C1-type" evidence="3">
    <location>
        <begin position="7"/>
        <end position="60"/>
    </location>
</feature>
<sequence length="418" mass="49380">MLMHNRLKKIREIRGMKQAEVCHGILSASHYSNIEACRFTASADTMRLIAERLDVPYSYLTNLNSYSAELEELLLEYEKLIDLRNRKEMEQFLSKYKHEFQYIESISQEYHYFLLKFLELVSTNKIEEAVTHYDESISDIDTTIINYKAYKNYLYASGLYNYYKRNYKESIKFYLETIDMDKSYKSRLFYNISLCFYIQGLYSNALFYVKSANDLYLKEHKWDKVADCYNLISVIHLEMGDLRKAEKYIQKGLDIAYLSSKDIEPKLYHNLALIKKDQGDIESALNNTHKAIKLKKSLNANDIFISYRLKLTIFSENRDVYNLTNTLKLAENCAKTPTELALLKYFDAQLNWLQGNYQQYEKGISKVVKVFLAHQDWISLKQASEHYSLYLEKDNKYKKALEQQKLCCLALENIKKGK</sequence>
<feature type="repeat" description="TPR" evidence="1">
    <location>
        <begin position="265"/>
        <end position="298"/>
    </location>
</feature>
<dbReference type="GO" id="GO:0003677">
    <property type="term" value="F:DNA binding"/>
    <property type="evidence" value="ECO:0007669"/>
    <property type="project" value="InterPro"/>
</dbReference>
<comment type="caution">
    <text evidence="4">The sequence shown here is derived from an EMBL/GenBank/DDBJ whole genome shotgun (WGS) entry which is preliminary data.</text>
</comment>
<dbReference type="SMART" id="SM00530">
    <property type="entry name" value="HTH_XRE"/>
    <property type="match status" value="1"/>
</dbReference>
<dbReference type="PROSITE" id="PS50943">
    <property type="entry name" value="HTH_CROC1"/>
    <property type="match status" value="1"/>
</dbReference>
<dbReference type="SUPFAM" id="SSF47413">
    <property type="entry name" value="lambda repressor-like DNA-binding domains"/>
    <property type="match status" value="1"/>
</dbReference>
<dbReference type="InterPro" id="IPR011990">
    <property type="entry name" value="TPR-like_helical_dom_sf"/>
</dbReference>
<evidence type="ECO:0000313" key="4">
    <source>
        <dbReference type="EMBL" id="GEN85246.1"/>
    </source>
</evidence>
<dbReference type="Gene3D" id="1.10.260.40">
    <property type="entry name" value="lambda repressor-like DNA-binding domains"/>
    <property type="match status" value="1"/>
</dbReference>
<dbReference type="InterPro" id="IPR010982">
    <property type="entry name" value="Lambda_DNA-bd_dom_sf"/>
</dbReference>
<dbReference type="AlphaFoldDB" id="A0A511ZCT6"/>
<keyword evidence="2" id="KW-0175">Coiled coil</keyword>
<dbReference type="SMART" id="SM00028">
    <property type="entry name" value="TPR"/>
    <property type="match status" value="4"/>
</dbReference>
<proteinExistence type="predicted"/>
<dbReference type="PANTHER" id="PTHR37038:SF14">
    <property type="entry name" value="TRANSCRIPTIONAL ACTIVATOR"/>
    <property type="match status" value="1"/>
</dbReference>
<organism evidence="4 5">
    <name type="scientific">Sporosarcina luteola</name>
    <dbReference type="NCBI Taxonomy" id="582850"/>
    <lineage>
        <taxon>Bacteria</taxon>
        <taxon>Bacillati</taxon>
        <taxon>Bacillota</taxon>
        <taxon>Bacilli</taxon>
        <taxon>Bacillales</taxon>
        <taxon>Caryophanaceae</taxon>
        <taxon>Sporosarcina</taxon>
    </lineage>
</organism>
<accession>A0A511ZCT6</accession>
<dbReference type="Gene3D" id="1.25.40.10">
    <property type="entry name" value="Tetratricopeptide repeat domain"/>
    <property type="match status" value="1"/>
</dbReference>
<dbReference type="SUPFAM" id="SSF48452">
    <property type="entry name" value="TPR-like"/>
    <property type="match status" value="1"/>
</dbReference>
<keyword evidence="5" id="KW-1185">Reference proteome</keyword>
<dbReference type="PANTHER" id="PTHR37038">
    <property type="entry name" value="TRANSCRIPTIONAL REGULATOR-RELATED"/>
    <property type="match status" value="1"/>
</dbReference>
<dbReference type="InterPro" id="IPR001387">
    <property type="entry name" value="Cro/C1-type_HTH"/>
</dbReference>
<dbReference type="Proteomes" id="UP000321901">
    <property type="component" value="Unassembled WGS sequence"/>
</dbReference>
<evidence type="ECO:0000256" key="2">
    <source>
        <dbReference type="SAM" id="Coils"/>
    </source>
</evidence>
<gene>
    <name evidence="4" type="ORF">SLU01_35580</name>
</gene>
<name>A0A511ZCT6_9BACL</name>
<dbReference type="EMBL" id="BJYL01000071">
    <property type="protein sequence ID" value="GEN85246.1"/>
    <property type="molecule type" value="Genomic_DNA"/>
</dbReference>
<dbReference type="Pfam" id="PF01381">
    <property type="entry name" value="HTH_3"/>
    <property type="match status" value="1"/>
</dbReference>
<evidence type="ECO:0000313" key="5">
    <source>
        <dbReference type="Proteomes" id="UP000321901"/>
    </source>
</evidence>
<dbReference type="CDD" id="cd00093">
    <property type="entry name" value="HTH_XRE"/>
    <property type="match status" value="1"/>
</dbReference>
<feature type="coiled-coil region" evidence="2">
    <location>
        <begin position="63"/>
        <end position="90"/>
    </location>
</feature>
<protein>
    <recommendedName>
        <fullName evidence="3">HTH cro/C1-type domain-containing protein</fullName>
    </recommendedName>
</protein>
<dbReference type="PROSITE" id="PS50005">
    <property type="entry name" value="TPR"/>
    <property type="match status" value="1"/>
</dbReference>
<evidence type="ECO:0000259" key="3">
    <source>
        <dbReference type="PROSITE" id="PS50943"/>
    </source>
</evidence>
<dbReference type="InterPro" id="IPR019734">
    <property type="entry name" value="TPR_rpt"/>
</dbReference>
<keyword evidence="1" id="KW-0802">TPR repeat</keyword>
<evidence type="ECO:0000256" key="1">
    <source>
        <dbReference type="PROSITE-ProRule" id="PRU00339"/>
    </source>
</evidence>